<evidence type="ECO:0000313" key="2">
    <source>
        <dbReference type="Proteomes" id="UP000264006"/>
    </source>
</evidence>
<dbReference type="KEGG" id="euz:DVS28_b0084"/>
<dbReference type="EMBL" id="CP031166">
    <property type="protein sequence ID" value="AXV09854.1"/>
    <property type="molecule type" value="Genomic_DNA"/>
</dbReference>
<name>A0A346Y5V7_9ACTN</name>
<evidence type="ECO:0000313" key="1">
    <source>
        <dbReference type="EMBL" id="AXV09854.1"/>
    </source>
</evidence>
<reference evidence="1 2" key="1">
    <citation type="submission" date="2018-09" db="EMBL/GenBank/DDBJ databases">
        <title>Complete genome sequence of Euzebya sp. DY32-46 isolated from seawater of Pacific Ocean.</title>
        <authorList>
            <person name="Xu L."/>
            <person name="Wu Y.-H."/>
            <person name="Xu X.-W."/>
        </authorList>
    </citation>
    <scope>NUCLEOTIDE SEQUENCE [LARGE SCALE GENOMIC DNA]</scope>
    <source>
        <strain evidence="1 2">DY32-46</strain>
        <plasmid evidence="2">pedy32-46i</plasmid>
    </source>
</reference>
<dbReference type="AlphaFoldDB" id="A0A346Y5V7"/>
<protein>
    <submittedName>
        <fullName evidence="1">Uncharacterized protein</fullName>
    </submittedName>
</protein>
<sequence length="342" mass="37010">MSDSTRTTVATYRLPGHDRIHTVLAERIDRGNGTVHHEVRDADTGDGTWASNPPVYADAVKLVEFLTSGGKPSKAAKQAIKDAARSVQAVTGLPYATARQVVTEARHDLIPHGDRPVADCHPVLAQNDDGATWAEWVDLLIDAHLAMDGTDLDQMAGGVIVLLAQTGLPVRLGARVEVVLDGEPWELDEMFPGELVAAGGHRADLPEWGINPNPAKVVAAITDRFGFDRRTAEVRPFRPVDLRQPAVFRGDHREGNDPGLANWHTGLLGTDERHTDTGEVLRVYDLRDGDYGQTIRDGLRARYGDAAFAWERTVTGVLVDGGPADSREEARAAADAAVRTAH</sequence>
<organism evidence="1 2">
    <name type="scientific">Euzebya pacifica</name>
    <dbReference type="NCBI Taxonomy" id="1608957"/>
    <lineage>
        <taxon>Bacteria</taxon>
        <taxon>Bacillati</taxon>
        <taxon>Actinomycetota</taxon>
        <taxon>Nitriliruptoria</taxon>
        <taxon>Euzebyales</taxon>
    </lineage>
</organism>
<accession>A0A346Y5V7</accession>
<dbReference type="RefSeq" id="WP_114594466.1">
    <property type="nucleotide sequence ID" value="NZ_CP031166.1"/>
</dbReference>
<keyword evidence="1" id="KW-0614">Plasmid</keyword>
<keyword evidence="2" id="KW-1185">Reference proteome</keyword>
<gene>
    <name evidence="1" type="ORF">DVS28_b0084</name>
</gene>
<proteinExistence type="predicted"/>
<dbReference type="Proteomes" id="UP000264006">
    <property type="component" value="Plasmid pEDY32-46I"/>
</dbReference>
<geneLocation type="plasmid" evidence="2">
    <name>pedy32-46i</name>
</geneLocation>